<evidence type="ECO:0000313" key="6">
    <source>
        <dbReference type="Proteomes" id="UP000587211"/>
    </source>
</evidence>
<keyword evidence="2" id="KW-0012">Acyltransferase</keyword>
<dbReference type="PROSITE" id="PS51186">
    <property type="entry name" value="GNAT"/>
    <property type="match status" value="1"/>
</dbReference>
<comment type="caution">
    <text evidence="4">The sequence shown here is derived from an EMBL/GenBank/DDBJ whole genome shotgun (WGS) entry which is preliminary data.</text>
</comment>
<dbReference type="RefSeq" id="WP_179423836.1">
    <property type="nucleotide sequence ID" value="NZ_BAAAMP010000002.1"/>
</dbReference>
<dbReference type="GO" id="GO:0016747">
    <property type="term" value="F:acyltransferase activity, transferring groups other than amino-acyl groups"/>
    <property type="evidence" value="ECO:0007669"/>
    <property type="project" value="InterPro"/>
</dbReference>
<evidence type="ECO:0000313" key="5">
    <source>
        <dbReference type="EMBL" id="NYI37391.1"/>
    </source>
</evidence>
<dbReference type="PANTHER" id="PTHR43877:SF1">
    <property type="entry name" value="ACETYLTRANSFERASE"/>
    <property type="match status" value="1"/>
</dbReference>
<dbReference type="InterPro" id="IPR000182">
    <property type="entry name" value="GNAT_dom"/>
</dbReference>
<feature type="domain" description="N-acetyltransferase" evidence="3">
    <location>
        <begin position="11"/>
        <end position="162"/>
    </location>
</feature>
<organism evidence="4 7">
    <name type="scientific">Aeromicrobium tamlense</name>
    <dbReference type="NCBI Taxonomy" id="375541"/>
    <lineage>
        <taxon>Bacteria</taxon>
        <taxon>Bacillati</taxon>
        <taxon>Actinomycetota</taxon>
        <taxon>Actinomycetes</taxon>
        <taxon>Propionibacteriales</taxon>
        <taxon>Nocardioidaceae</taxon>
        <taxon>Aeromicrobium</taxon>
    </lineage>
</organism>
<protein>
    <submittedName>
        <fullName evidence="4">GNAT family N-acetyltransferase</fullName>
    </submittedName>
    <submittedName>
        <fullName evidence="5">GNAT superfamily N-acetyltransferase</fullName>
    </submittedName>
</protein>
<dbReference type="Pfam" id="PF00583">
    <property type="entry name" value="Acetyltransf_1"/>
    <property type="match status" value="1"/>
</dbReference>
<evidence type="ECO:0000256" key="2">
    <source>
        <dbReference type="ARBA" id="ARBA00023315"/>
    </source>
</evidence>
<dbReference type="EMBL" id="JACWMT010000001">
    <property type="protein sequence ID" value="MBD1268703.1"/>
    <property type="molecule type" value="Genomic_DNA"/>
</dbReference>
<dbReference type="Gene3D" id="3.40.630.30">
    <property type="match status" value="1"/>
</dbReference>
<evidence type="ECO:0000313" key="7">
    <source>
        <dbReference type="Proteomes" id="UP000659061"/>
    </source>
</evidence>
<evidence type="ECO:0000259" key="3">
    <source>
        <dbReference type="PROSITE" id="PS51186"/>
    </source>
</evidence>
<name>A0A8I0KKC2_9ACTN</name>
<keyword evidence="1 4" id="KW-0808">Transferase</keyword>
<evidence type="ECO:0000256" key="1">
    <source>
        <dbReference type="ARBA" id="ARBA00022679"/>
    </source>
</evidence>
<reference evidence="5 6" key="1">
    <citation type="submission" date="2020-07" db="EMBL/GenBank/DDBJ databases">
        <title>Sequencing the genomes of 1000 actinobacteria strains.</title>
        <authorList>
            <person name="Klenk H.-P."/>
        </authorList>
    </citation>
    <scope>NUCLEOTIDE SEQUENCE [LARGE SCALE GENOMIC DNA]</scope>
    <source>
        <strain evidence="5 6">DSM 19087</strain>
    </source>
</reference>
<dbReference type="AlphaFoldDB" id="A0A8I0KKC2"/>
<proteinExistence type="predicted"/>
<dbReference type="SUPFAM" id="SSF55729">
    <property type="entry name" value="Acyl-CoA N-acyltransferases (Nat)"/>
    <property type="match status" value="1"/>
</dbReference>
<gene>
    <name evidence="5" type="ORF">BJ975_000766</name>
    <name evidence="4" type="ORF">IDH50_00495</name>
</gene>
<keyword evidence="6" id="KW-1185">Reference proteome</keyword>
<reference evidence="4" key="2">
    <citation type="submission" date="2020-09" db="EMBL/GenBank/DDBJ databases">
        <title>Novel species in genus Aeromicrobium.</title>
        <authorList>
            <person name="Zhang G."/>
        </authorList>
    </citation>
    <scope>NUCLEOTIDE SEQUENCE</scope>
    <source>
        <strain evidence="4">SSW1-57</strain>
    </source>
</reference>
<dbReference type="Proteomes" id="UP000587211">
    <property type="component" value="Unassembled WGS sequence"/>
</dbReference>
<dbReference type="EMBL" id="JACBZN010000001">
    <property type="protein sequence ID" value="NYI37391.1"/>
    <property type="molecule type" value="Genomic_DNA"/>
</dbReference>
<evidence type="ECO:0000313" key="4">
    <source>
        <dbReference type="EMBL" id="MBD1268703.1"/>
    </source>
</evidence>
<dbReference type="InterPro" id="IPR050832">
    <property type="entry name" value="Bact_Acetyltransf"/>
</dbReference>
<dbReference type="Proteomes" id="UP000659061">
    <property type="component" value="Unassembled WGS sequence"/>
</dbReference>
<sequence>MDTLTLDGRTFALERAAEPDVPGIVALLTDDEIGAGRESVDLAPYVEAFRDVDRDDAHLLVVVRDDDGMLVATMQLTLLPGLSRGGTKRLLIEAVRVASSTRGSGLGRALIGWAHAWGAARGATLAQLTSDKRRTDAHRFYESLGYTASHEGFKRPLESDAP</sequence>
<dbReference type="InterPro" id="IPR016181">
    <property type="entry name" value="Acyl_CoA_acyltransferase"/>
</dbReference>
<accession>A0A8I0KKC2</accession>
<dbReference type="PANTHER" id="PTHR43877">
    <property type="entry name" value="AMINOALKYLPHOSPHONATE N-ACETYLTRANSFERASE-RELATED-RELATED"/>
    <property type="match status" value="1"/>
</dbReference>
<dbReference type="CDD" id="cd04301">
    <property type="entry name" value="NAT_SF"/>
    <property type="match status" value="1"/>
</dbReference>